<comment type="similarity">
    <text evidence="1">Belongs to the small heat shock protein (HSP20) family.</text>
</comment>
<evidence type="ECO:0000259" key="3">
    <source>
        <dbReference type="PROSITE" id="PS01031"/>
    </source>
</evidence>
<evidence type="ECO:0000256" key="2">
    <source>
        <dbReference type="SAM" id="SignalP"/>
    </source>
</evidence>
<feature type="chain" id="PRO_5034849049" evidence="2">
    <location>
        <begin position="24"/>
        <end position="154"/>
    </location>
</feature>
<organism evidence="4 5">
    <name type="scientific">Gigaspora margarita</name>
    <dbReference type="NCBI Taxonomy" id="4874"/>
    <lineage>
        <taxon>Eukaryota</taxon>
        <taxon>Fungi</taxon>
        <taxon>Fungi incertae sedis</taxon>
        <taxon>Mucoromycota</taxon>
        <taxon>Glomeromycotina</taxon>
        <taxon>Glomeromycetes</taxon>
        <taxon>Diversisporales</taxon>
        <taxon>Gigasporaceae</taxon>
        <taxon>Gigaspora</taxon>
    </lineage>
</organism>
<dbReference type="CDD" id="cd06464">
    <property type="entry name" value="ACD_sHsps-like"/>
    <property type="match status" value="1"/>
</dbReference>
<dbReference type="EMBL" id="WTPW01001133">
    <property type="protein sequence ID" value="KAF0454170.1"/>
    <property type="molecule type" value="Genomic_DNA"/>
</dbReference>
<dbReference type="InterPro" id="IPR002068">
    <property type="entry name" value="A-crystallin/Hsp20_dom"/>
</dbReference>
<dbReference type="SUPFAM" id="SSF49764">
    <property type="entry name" value="HSP20-like chaperones"/>
    <property type="match status" value="1"/>
</dbReference>
<dbReference type="InterPro" id="IPR008978">
    <property type="entry name" value="HSP20-like_chaperone"/>
</dbReference>
<dbReference type="AlphaFoldDB" id="A0A8H4A7Y1"/>
<keyword evidence="5" id="KW-1185">Reference proteome</keyword>
<feature type="domain" description="SHSP" evidence="3">
    <location>
        <begin position="64"/>
        <end position="154"/>
    </location>
</feature>
<feature type="signal peptide" evidence="2">
    <location>
        <begin position="1"/>
        <end position="23"/>
    </location>
</feature>
<evidence type="ECO:0000256" key="1">
    <source>
        <dbReference type="PROSITE-ProRule" id="PRU00285"/>
    </source>
</evidence>
<sequence length="154" mass="17881">MTLFLLYTIRTLILFHALVPSIGLPRYFVESTITYRETSPLSRSSIPISDQSQNYGSRVKVNSKTGDVVWRPATDIYDMNEAFIIHIDWPAYQKKIFPIDLRKSELTVQGESKRKPTYEAATSRVREHKIGKFRKVIFLPRNSALKRDNIEAKF</sequence>
<accession>A0A8H4A7Y1</accession>
<protein>
    <submittedName>
        <fullName evidence="4">HSP20-like chaperone</fullName>
    </submittedName>
</protein>
<dbReference type="Gene3D" id="2.60.40.790">
    <property type="match status" value="1"/>
</dbReference>
<dbReference type="Proteomes" id="UP000439903">
    <property type="component" value="Unassembled WGS sequence"/>
</dbReference>
<reference evidence="4 5" key="1">
    <citation type="journal article" date="2019" name="Environ. Microbiol.">
        <title>At the nexus of three kingdoms: the genome of the mycorrhizal fungus Gigaspora margarita provides insights into plant, endobacterial and fungal interactions.</title>
        <authorList>
            <person name="Venice F."/>
            <person name="Ghignone S."/>
            <person name="Salvioli di Fossalunga A."/>
            <person name="Amselem J."/>
            <person name="Novero M."/>
            <person name="Xianan X."/>
            <person name="Sedzielewska Toro K."/>
            <person name="Morin E."/>
            <person name="Lipzen A."/>
            <person name="Grigoriev I.V."/>
            <person name="Henrissat B."/>
            <person name="Martin F.M."/>
            <person name="Bonfante P."/>
        </authorList>
    </citation>
    <scope>NUCLEOTIDE SEQUENCE [LARGE SCALE GENOMIC DNA]</scope>
    <source>
        <strain evidence="4 5">BEG34</strain>
    </source>
</reference>
<comment type="caution">
    <text evidence="4">The sequence shown here is derived from an EMBL/GenBank/DDBJ whole genome shotgun (WGS) entry which is preliminary data.</text>
</comment>
<dbReference type="OrthoDB" id="1431247at2759"/>
<keyword evidence="2" id="KW-0732">Signal</keyword>
<gene>
    <name evidence="4" type="ORF">F8M41_001658</name>
</gene>
<name>A0A8H4A7Y1_GIGMA</name>
<dbReference type="PROSITE" id="PS01031">
    <property type="entry name" value="SHSP"/>
    <property type="match status" value="1"/>
</dbReference>
<evidence type="ECO:0000313" key="4">
    <source>
        <dbReference type="EMBL" id="KAF0454170.1"/>
    </source>
</evidence>
<evidence type="ECO:0000313" key="5">
    <source>
        <dbReference type="Proteomes" id="UP000439903"/>
    </source>
</evidence>
<proteinExistence type="inferred from homology"/>